<dbReference type="InterPro" id="IPR013272">
    <property type="entry name" value="Vps72/YL1_C"/>
</dbReference>
<comment type="caution">
    <text evidence="4">The sequence shown here is derived from an EMBL/GenBank/DDBJ whole genome shotgun (WGS) entry which is preliminary data.</text>
</comment>
<evidence type="ECO:0000313" key="5">
    <source>
        <dbReference type="Proteomes" id="UP000578531"/>
    </source>
</evidence>
<dbReference type="GeneID" id="59288785"/>
<evidence type="ECO:0000259" key="3">
    <source>
        <dbReference type="SMART" id="SM00993"/>
    </source>
</evidence>
<dbReference type="RefSeq" id="XP_037163894.1">
    <property type="nucleotide sequence ID" value="XM_037309033.1"/>
</dbReference>
<feature type="region of interest" description="Disordered" evidence="2">
    <location>
        <begin position="207"/>
        <end position="248"/>
    </location>
</feature>
<gene>
    <name evidence="4" type="ORF">HO173_007128</name>
</gene>
<reference evidence="4 5" key="1">
    <citation type="journal article" date="2020" name="Genomics">
        <title>Complete, high-quality genomes from long-read metagenomic sequencing of two wolf lichen thalli reveals enigmatic genome architecture.</title>
        <authorList>
            <person name="McKenzie S.K."/>
            <person name="Walston R.F."/>
            <person name="Allen J.L."/>
        </authorList>
    </citation>
    <scope>NUCLEOTIDE SEQUENCE [LARGE SCALE GENOMIC DNA]</scope>
    <source>
        <strain evidence="4">WasteWater2</strain>
    </source>
</reference>
<dbReference type="PANTHER" id="PTHR13275">
    <property type="entry name" value="YL-1 PROTEIN TRANSCRIPTION FACTOR-LIKE 1"/>
    <property type="match status" value="1"/>
</dbReference>
<comment type="similarity">
    <text evidence="1">Belongs to the VPS72/YL1 family.</text>
</comment>
<dbReference type="Pfam" id="PF08265">
    <property type="entry name" value="YL1_C"/>
    <property type="match status" value="1"/>
</dbReference>
<evidence type="ECO:0000313" key="4">
    <source>
        <dbReference type="EMBL" id="KAF6234503.1"/>
    </source>
</evidence>
<feature type="compositionally biased region" description="Basic and acidic residues" evidence="2">
    <location>
        <begin position="223"/>
        <end position="248"/>
    </location>
</feature>
<keyword evidence="5" id="KW-1185">Reference proteome</keyword>
<dbReference type="EMBL" id="JACCJC010000029">
    <property type="protein sequence ID" value="KAF6234503.1"/>
    <property type="molecule type" value="Genomic_DNA"/>
</dbReference>
<sequence>MSGDASPAPSSDRGNESTSSDDDAEEEPNVESLVTGRAKRATAGNRLSSLLEKEGDDDLELLFAENEGEEDVEFEDEDENASDAQLDSSTDEEDQGPTKVDDDEDGERELQRQDRFERQKKRKAQEVFKKPGFLRKKVKIDPSATPTTPAPRPRKKSERVSWVHTDADAPTRVSSRKQTVQNRALVHQKLVDSEQTRLKIMHSMDLAQKRKDASKPKALTQADRMEEAAKTERKNAKSLNRWEESEKKRSEEQRAKLEALHNRQLAGPVVTWWSGLARWVNGKILQLGVGQIREAGHAERPVMLDEGKSALNSKMIAERDSAGTKDEDIVMSESSPFGLGAGNTQHSHLPDAQQASFSQQITFTAPQAPHGFLDGIHAYAALPVQQHQAEFTGTADADSLPQHYPEPSFPKQLEQASLAAPPNSYSTPEVDINSRTLVAIKNFDPNPMKMPELQTSVLLKKRNVKPAKPVSESCAITMQPAKFRDPKTGLAYANSYAYKEIQRLRTGASRWSNLLDCYVGPVQSVARGVPERFWKET</sequence>
<dbReference type="Proteomes" id="UP000578531">
    <property type="component" value="Unassembled WGS sequence"/>
</dbReference>
<dbReference type="AlphaFoldDB" id="A0A8H6FTL2"/>
<name>A0A8H6FTL2_9LECA</name>
<evidence type="ECO:0000256" key="1">
    <source>
        <dbReference type="ARBA" id="ARBA00006832"/>
    </source>
</evidence>
<feature type="compositionally biased region" description="Basic and acidic residues" evidence="2">
    <location>
        <begin position="108"/>
        <end position="117"/>
    </location>
</feature>
<feature type="compositionally biased region" description="Basic and acidic residues" evidence="2">
    <location>
        <begin position="158"/>
        <end position="169"/>
    </location>
</feature>
<evidence type="ECO:0000256" key="2">
    <source>
        <dbReference type="SAM" id="MobiDB-lite"/>
    </source>
</evidence>
<proteinExistence type="inferred from homology"/>
<organism evidence="4 5">
    <name type="scientific">Letharia columbiana</name>
    <dbReference type="NCBI Taxonomy" id="112416"/>
    <lineage>
        <taxon>Eukaryota</taxon>
        <taxon>Fungi</taxon>
        <taxon>Dikarya</taxon>
        <taxon>Ascomycota</taxon>
        <taxon>Pezizomycotina</taxon>
        <taxon>Lecanoromycetes</taxon>
        <taxon>OSLEUM clade</taxon>
        <taxon>Lecanoromycetidae</taxon>
        <taxon>Lecanorales</taxon>
        <taxon>Lecanorineae</taxon>
        <taxon>Parmeliaceae</taxon>
        <taxon>Letharia</taxon>
    </lineage>
</organism>
<dbReference type="SMART" id="SM00993">
    <property type="entry name" value="YL1_C"/>
    <property type="match status" value="1"/>
</dbReference>
<feature type="compositionally biased region" description="Acidic residues" evidence="2">
    <location>
        <begin position="89"/>
        <end position="107"/>
    </location>
</feature>
<dbReference type="Pfam" id="PF05764">
    <property type="entry name" value="YL1"/>
    <property type="match status" value="1"/>
</dbReference>
<dbReference type="GO" id="GO:0005634">
    <property type="term" value="C:nucleus"/>
    <property type="evidence" value="ECO:0007669"/>
    <property type="project" value="TreeGrafter"/>
</dbReference>
<dbReference type="OrthoDB" id="3942062at2759"/>
<feature type="compositionally biased region" description="Acidic residues" evidence="2">
    <location>
        <begin position="54"/>
        <end position="81"/>
    </location>
</feature>
<feature type="region of interest" description="Disordered" evidence="2">
    <location>
        <begin position="1"/>
        <end position="179"/>
    </location>
</feature>
<dbReference type="InterPro" id="IPR046757">
    <property type="entry name" value="YL1_N"/>
</dbReference>
<protein>
    <recommendedName>
        <fullName evidence="3">Vps72/YL1 C-terminal domain-containing protein</fullName>
    </recommendedName>
</protein>
<feature type="compositionally biased region" description="Acidic residues" evidence="2">
    <location>
        <begin position="19"/>
        <end position="29"/>
    </location>
</feature>
<accession>A0A8H6FTL2</accession>
<dbReference type="PANTHER" id="PTHR13275:SF4">
    <property type="entry name" value="VACUOLAR PROTEIN SORTING-ASSOCIATED PROTEIN 72 HOMOLOG"/>
    <property type="match status" value="1"/>
</dbReference>
<feature type="domain" description="Vps72/YL1 C-terminal" evidence="3">
    <location>
        <begin position="472"/>
        <end position="501"/>
    </location>
</feature>